<keyword evidence="12" id="KW-0539">Nucleus</keyword>
<feature type="region of interest" description="Disordered" evidence="13">
    <location>
        <begin position="1"/>
        <end position="33"/>
    </location>
</feature>
<dbReference type="Proteomes" id="UP001107558">
    <property type="component" value="Chromosome 1"/>
</dbReference>
<dbReference type="SMART" id="SM00525">
    <property type="entry name" value="FES"/>
    <property type="match status" value="1"/>
</dbReference>
<evidence type="ECO:0000256" key="13">
    <source>
        <dbReference type="SAM" id="MobiDB-lite"/>
    </source>
</evidence>
<evidence type="ECO:0000256" key="2">
    <source>
        <dbReference type="ARBA" id="ARBA00008343"/>
    </source>
</evidence>
<dbReference type="EC" id="4.2.99.18" evidence="12"/>
<dbReference type="GO" id="GO:0051539">
    <property type="term" value="F:4 iron, 4 sulfur cluster binding"/>
    <property type="evidence" value="ECO:0007669"/>
    <property type="project" value="InterPro"/>
</dbReference>
<dbReference type="OrthoDB" id="2099276at2759"/>
<dbReference type="HAMAP" id="MF_03183">
    <property type="entry name" value="Endonuclease_III_Nth"/>
    <property type="match status" value="1"/>
</dbReference>
<keyword evidence="4 12" id="KW-0227">DNA damage</keyword>
<evidence type="ECO:0000256" key="5">
    <source>
        <dbReference type="ARBA" id="ARBA00022801"/>
    </source>
</evidence>
<keyword evidence="6" id="KW-0809">Transit peptide</keyword>
<evidence type="ECO:0000256" key="3">
    <source>
        <dbReference type="ARBA" id="ARBA00022723"/>
    </source>
</evidence>
<dbReference type="GO" id="GO:0006289">
    <property type="term" value="P:nucleotide-excision repair"/>
    <property type="evidence" value="ECO:0007669"/>
    <property type="project" value="TreeGrafter"/>
</dbReference>
<dbReference type="InterPro" id="IPR011257">
    <property type="entry name" value="DNA_glycosylase"/>
</dbReference>
<evidence type="ECO:0000256" key="4">
    <source>
        <dbReference type="ARBA" id="ARBA00022763"/>
    </source>
</evidence>
<dbReference type="SUPFAM" id="SSF48150">
    <property type="entry name" value="DNA-glycosylase"/>
    <property type="match status" value="1"/>
</dbReference>
<comment type="caution">
    <text evidence="15">The sequence shown here is derived from an EMBL/GenBank/DDBJ whole genome shotgun (WGS) entry which is preliminary data.</text>
</comment>
<gene>
    <name evidence="12" type="primary">NTH1</name>
    <name evidence="15" type="ORF">PVAND_010947</name>
</gene>
<evidence type="ECO:0000256" key="10">
    <source>
        <dbReference type="ARBA" id="ARBA00023239"/>
    </source>
</evidence>
<keyword evidence="7" id="KW-0408">Iron</keyword>
<organism evidence="15 16">
    <name type="scientific">Polypedilum vanderplanki</name>
    <name type="common">Sleeping chironomid midge</name>
    <dbReference type="NCBI Taxonomy" id="319348"/>
    <lineage>
        <taxon>Eukaryota</taxon>
        <taxon>Metazoa</taxon>
        <taxon>Ecdysozoa</taxon>
        <taxon>Arthropoda</taxon>
        <taxon>Hexapoda</taxon>
        <taxon>Insecta</taxon>
        <taxon>Pterygota</taxon>
        <taxon>Neoptera</taxon>
        <taxon>Endopterygota</taxon>
        <taxon>Diptera</taxon>
        <taxon>Nematocera</taxon>
        <taxon>Chironomoidea</taxon>
        <taxon>Chironomidae</taxon>
        <taxon>Chironominae</taxon>
        <taxon>Polypedilum</taxon>
        <taxon>Polypedilum</taxon>
    </lineage>
</organism>
<dbReference type="InterPro" id="IPR030841">
    <property type="entry name" value="NTH1"/>
</dbReference>
<evidence type="ECO:0000313" key="15">
    <source>
        <dbReference type="EMBL" id="KAG5681521.1"/>
    </source>
</evidence>
<dbReference type="GO" id="GO:0046872">
    <property type="term" value="F:metal ion binding"/>
    <property type="evidence" value="ECO:0007669"/>
    <property type="project" value="UniProtKB-KW"/>
</dbReference>
<evidence type="ECO:0000256" key="11">
    <source>
        <dbReference type="ARBA" id="ARBA00023295"/>
    </source>
</evidence>
<protein>
    <recommendedName>
        <fullName evidence="12">Endonuclease III homolog</fullName>
        <ecNumber evidence="12">3.2.2.-</ecNumber>
        <ecNumber evidence="12">4.2.99.18</ecNumber>
    </recommendedName>
    <alternativeName>
        <fullName evidence="12">Bifunctional DNA N-glycosylase/DNA-(apurinic or apyrimidinic site) lyase</fullName>
        <shortName evidence="12">DNA glycosylase/AP lyase</shortName>
    </alternativeName>
</protein>
<keyword evidence="8" id="KW-0411">Iron-sulfur</keyword>
<evidence type="ECO:0000256" key="7">
    <source>
        <dbReference type="ARBA" id="ARBA00023004"/>
    </source>
</evidence>
<feature type="compositionally biased region" description="Polar residues" evidence="13">
    <location>
        <begin position="1"/>
        <end position="10"/>
    </location>
</feature>
<dbReference type="GO" id="GO:0140078">
    <property type="term" value="F:class I DNA-(apurinic or apyrimidinic site) endonuclease activity"/>
    <property type="evidence" value="ECO:0007669"/>
    <property type="project" value="UniProtKB-EC"/>
</dbReference>
<dbReference type="InterPro" id="IPR003651">
    <property type="entry name" value="Endonuclease3_FeS-loop_motif"/>
</dbReference>
<comment type="caution">
    <text evidence="12">Lacks conserved residue(s) required for the propagation of feature annotation.</text>
</comment>
<dbReference type="GO" id="GO:0000703">
    <property type="term" value="F:oxidized pyrimidine nucleobase lesion DNA N-glycosylase activity"/>
    <property type="evidence" value="ECO:0007669"/>
    <property type="project" value="UniProtKB-UniRule"/>
</dbReference>
<keyword evidence="12" id="KW-0496">Mitochondrion</keyword>
<dbReference type="InterPro" id="IPR023170">
    <property type="entry name" value="HhH_base_excis_C"/>
</dbReference>
<evidence type="ECO:0000256" key="1">
    <source>
        <dbReference type="ARBA" id="ARBA00001966"/>
    </source>
</evidence>
<comment type="function">
    <text evidence="12">Bifunctional DNA N-glycosylase with associated apurinic/apyrimidinic (AP) lyase function that catalyzes the first step in base excision repair (BER), the primary repair pathway for the repair of oxidative DNA damage. The DNA N-glycosylase activity releases the damaged DNA base from DNA by cleaving the N-glycosidic bond, leaving an AP site. The AP lyase activity cleaves the phosphodiester bond 3' to the AP site by a beta-elimination. Primarily recognizes and repairs oxidative base damage of pyrimidines.</text>
</comment>
<sequence length="269" mass="30762">MSKSKASGSKGNRKHIIVSYEEGNKSEVKDKKTKVEPKNWLQIYENINDMRKLKPAPVDKMGCEQCADNKMDIDTQRFQTLVALMLSAQTRDEVTFSACQRLKEFGFTVEHLAEADQNKLEEVIKPVGFYRQKSKHIIQSSKILRDQYDSKVPNDLKELLKLPGVGKKMANIALASCFDNVVGIGVDTHVHRISNRFGWVNSKTPEETQKQLESWLPYEYWRDINLTLVAFGQTICLPRHPKCIECLNNNICPSAFKESPKKTKSPKKM</sequence>
<evidence type="ECO:0000259" key="14">
    <source>
        <dbReference type="SMART" id="SM00478"/>
    </source>
</evidence>
<comment type="cofactor">
    <cofactor evidence="1">
        <name>[4Fe-4S] cluster</name>
        <dbReference type="ChEBI" id="CHEBI:49883"/>
    </cofactor>
</comment>
<evidence type="ECO:0000313" key="16">
    <source>
        <dbReference type="Proteomes" id="UP001107558"/>
    </source>
</evidence>
<dbReference type="Gene3D" id="1.10.340.30">
    <property type="entry name" value="Hypothetical protein, domain 2"/>
    <property type="match status" value="1"/>
</dbReference>
<keyword evidence="16" id="KW-1185">Reference proteome</keyword>
<dbReference type="SMART" id="SM00478">
    <property type="entry name" value="ENDO3c"/>
    <property type="match status" value="1"/>
</dbReference>
<dbReference type="GO" id="GO:0006285">
    <property type="term" value="P:base-excision repair, AP site formation"/>
    <property type="evidence" value="ECO:0007669"/>
    <property type="project" value="UniProtKB-UniRule"/>
</dbReference>
<reference evidence="15" key="1">
    <citation type="submission" date="2021-03" db="EMBL/GenBank/DDBJ databases">
        <title>Chromosome level genome of the anhydrobiotic midge Polypedilum vanderplanki.</title>
        <authorList>
            <person name="Yoshida Y."/>
            <person name="Kikawada T."/>
            <person name="Gusev O."/>
        </authorList>
    </citation>
    <scope>NUCLEOTIDE SEQUENCE</scope>
    <source>
        <strain evidence="15">NIAS01</strain>
        <tissue evidence="15">Whole body or cell culture</tissue>
    </source>
</reference>
<dbReference type="CDD" id="cd00056">
    <property type="entry name" value="ENDO3c"/>
    <property type="match status" value="1"/>
</dbReference>
<dbReference type="Pfam" id="PF00730">
    <property type="entry name" value="HhH-GPD"/>
    <property type="match status" value="1"/>
</dbReference>
<evidence type="ECO:0000256" key="9">
    <source>
        <dbReference type="ARBA" id="ARBA00023204"/>
    </source>
</evidence>
<keyword evidence="5 12" id="KW-0378">Hydrolase</keyword>
<feature type="domain" description="HhH-GPD" evidence="14">
    <location>
        <begin position="86"/>
        <end position="234"/>
    </location>
</feature>
<dbReference type="EC" id="3.2.2.-" evidence="12"/>
<evidence type="ECO:0000256" key="6">
    <source>
        <dbReference type="ARBA" id="ARBA00022946"/>
    </source>
</evidence>
<comment type="catalytic activity">
    <reaction evidence="12">
        <text>2'-deoxyribonucleotide-(2'-deoxyribose 5'-phosphate)-2'-deoxyribonucleotide-DNA = a 3'-end 2'-deoxyribonucleotide-(2,3-dehydro-2,3-deoxyribose 5'-phosphate)-DNA + a 5'-end 5'-phospho-2'-deoxyribonucleoside-DNA + H(+)</text>
        <dbReference type="Rhea" id="RHEA:66592"/>
        <dbReference type="Rhea" id="RHEA-COMP:13180"/>
        <dbReference type="Rhea" id="RHEA-COMP:16897"/>
        <dbReference type="Rhea" id="RHEA-COMP:17067"/>
        <dbReference type="ChEBI" id="CHEBI:15378"/>
        <dbReference type="ChEBI" id="CHEBI:136412"/>
        <dbReference type="ChEBI" id="CHEBI:157695"/>
        <dbReference type="ChEBI" id="CHEBI:167181"/>
        <dbReference type="EC" id="4.2.99.18"/>
    </reaction>
</comment>
<dbReference type="Pfam" id="PF00633">
    <property type="entry name" value="HHH"/>
    <property type="match status" value="1"/>
</dbReference>
<feature type="compositionally biased region" description="Basic and acidic residues" evidence="13">
    <location>
        <begin position="22"/>
        <end position="33"/>
    </location>
</feature>
<evidence type="ECO:0000256" key="8">
    <source>
        <dbReference type="ARBA" id="ARBA00023014"/>
    </source>
</evidence>
<name>A0A9J6CH46_POLVA</name>
<dbReference type="AlphaFoldDB" id="A0A9J6CH46"/>
<comment type="similarity">
    <text evidence="2 12">Belongs to the Nth/MutY family.</text>
</comment>
<keyword evidence="11 12" id="KW-0326">Glycosidase</keyword>
<keyword evidence="3" id="KW-0479">Metal-binding</keyword>
<dbReference type="InterPro" id="IPR003265">
    <property type="entry name" value="HhH-GPD_domain"/>
</dbReference>
<dbReference type="GO" id="GO:0005739">
    <property type="term" value="C:mitochondrion"/>
    <property type="evidence" value="ECO:0007669"/>
    <property type="project" value="UniProtKB-SubCell"/>
</dbReference>
<proteinExistence type="inferred from homology"/>
<dbReference type="PANTHER" id="PTHR43286">
    <property type="entry name" value="ENDONUCLEASE III-LIKE PROTEIN 1"/>
    <property type="match status" value="1"/>
</dbReference>
<dbReference type="FunFam" id="1.10.340.30:FF:000001">
    <property type="entry name" value="Endonuclease III"/>
    <property type="match status" value="1"/>
</dbReference>
<evidence type="ECO:0000256" key="12">
    <source>
        <dbReference type="HAMAP-Rule" id="MF_03183"/>
    </source>
</evidence>
<keyword evidence="10 12" id="KW-0456">Lyase</keyword>
<dbReference type="GO" id="GO:0003677">
    <property type="term" value="F:DNA binding"/>
    <property type="evidence" value="ECO:0007669"/>
    <property type="project" value="UniProtKB-UniRule"/>
</dbReference>
<keyword evidence="9 12" id="KW-0234">DNA repair</keyword>
<dbReference type="InterPro" id="IPR000445">
    <property type="entry name" value="HhH_motif"/>
</dbReference>
<dbReference type="EMBL" id="JADBJN010000001">
    <property type="protein sequence ID" value="KAG5681521.1"/>
    <property type="molecule type" value="Genomic_DNA"/>
</dbReference>
<accession>A0A9J6CH46</accession>
<dbReference type="GO" id="GO:0005634">
    <property type="term" value="C:nucleus"/>
    <property type="evidence" value="ECO:0007669"/>
    <property type="project" value="UniProtKB-SubCell"/>
</dbReference>
<comment type="subcellular location">
    <subcellularLocation>
        <location evidence="12">Nucleus</location>
    </subcellularLocation>
    <subcellularLocation>
        <location evidence="12">Mitochondrion</location>
    </subcellularLocation>
</comment>
<dbReference type="Gene3D" id="1.10.1670.10">
    <property type="entry name" value="Helix-hairpin-Helix base-excision DNA repair enzymes (C-terminal)"/>
    <property type="match status" value="1"/>
</dbReference>
<dbReference type="PANTHER" id="PTHR43286:SF1">
    <property type="entry name" value="ENDONUCLEASE III-LIKE PROTEIN 1"/>
    <property type="match status" value="1"/>
</dbReference>